<evidence type="ECO:0000313" key="1">
    <source>
        <dbReference type="EMBL" id="MFD1225558.1"/>
    </source>
</evidence>
<dbReference type="Proteomes" id="UP001597180">
    <property type="component" value="Unassembled WGS sequence"/>
</dbReference>
<dbReference type="EMBL" id="JBHTLU010000065">
    <property type="protein sequence ID" value="MFD1225558.1"/>
    <property type="molecule type" value="Genomic_DNA"/>
</dbReference>
<reference evidence="2" key="1">
    <citation type="journal article" date="2019" name="Int. J. Syst. Evol. Microbiol.">
        <title>The Global Catalogue of Microorganisms (GCM) 10K type strain sequencing project: providing services to taxonomists for standard genome sequencing and annotation.</title>
        <authorList>
            <consortium name="The Broad Institute Genomics Platform"/>
            <consortium name="The Broad Institute Genome Sequencing Center for Infectious Disease"/>
            <person name="Wu L."/>
            <person name="Ma J."/>
        </authorList>
    </citation>
    <scope>NUCLEOTIDE SEQUENCE [LARGE SCALE GENOMIC DNA]</scope>
    <source>
        <strain evidence="2">CCUG 53270</strain>
    </source>
</reference>
<comment type="caution">
    <text evidence="1">The sequence shown here is derived from an EMBL/GenBank/DDBJ whole genome shotgun (WGS) entry which is preliminary data.</text>
</comment>
<gene>
    <name evidence="1" type="ORF">ACFQ4B_36320</name>
</gene>
<keyword evidence="2" id="KW-1185">Reference proteome</keyword>
<proteinExistence type="predicted"/>
<name>A0ABW3UXH0_9BACL</name>
<protein>
    <submittedName>
        <fullName evidence="1">Uncharacterized protein</fullName>
    </submittedName>
</protein>
<sequence>MTETKTAIKAEWSQEVLFVKRDSNGAIIQIQENEPEGFESDVKWVQIETERTPEKRRYWD</sequence>
<dbReference type="RefSeq" id="WP_345584998.1">
    <property type="nucleotide sequence ID" value="NZ_BAABJG010000002.1"/>
</dbReference>
<organism evidence="1 2">
    <name type="scientific">Paenibacillus vulneris</name>
    <dbReference type="NCBI Taxonomy" id="1133364"/>
    <lineage>
        <taxon>Bacteria</taxon>
        <taxon>Bacillati</taxon>
        <taxon>Bacillota</taxon>
        <taxon>Bacilli</taxon>
        <taxon>Bacillales</taxon>
        <taxon>Paenibacillaceae</taxon>
        <taxon>Paenibacillus</taxon>
    </lineage>
</organism>
<evidence type="ECO:0000313" key="2">
    <source>
        <dbReference type="Proteomes" id="UP001597180"/>
    </source>
</evidence>
<accession>A0ABW3UXH0</accession>